<comment type="caution">
    <text evidence="3">The sequence shown here is derived from an EMBL/GenBank/DDBJ whole genome shotgun (WGS) entry which is preliminary data.</text>
</comment>
<protein>
    <submittedName>
        <fullName evidence="3">Tripartite tricarboxylate transporter TctB family protein</fullName>
    </submittedName>
</protein>
<feature type="transmembrane region" description="Helical" evidence="1">
    <location>
        <begin position="131"/>
        <end position="152"/>
    </location>
</feature>
<evidence type="ECO:0000259" key="2">
    <source>
        <dbReference type="Pfam" id="PF07331"/>
    </source>
</evidence>
<organism evidence="3 4">
    <name type="scientific">Histidinibacterium lentulum</name>
    <dbReference type="NCBI Taxonomy" id="2480588"/>
    <lineage>
        <taxon>Bacteria</taxon>
        <taxon>Pseudomonadati</taxon>
        <taxon>Pseudomonadota</taxon>
        <taxon>Alphaproteobacteria</taxon>
        <taxon>Rhodobacterales</taxon>
        <taxon>Paracoccaceae</taxon>
        <taxon>Histidinibacterium</taxon>
    </lineage>
</organism>
<feature type="transmembrane region" description="Helical" evidence="1">
    <location>
        <begin position="37"/>
        <end position="63"/>
    </location>
</feature>
<feature type="transmembrane region" description="Helical" evidence="1">
    <location>
        <begin position="94"/>
        <end position="125"/>
    </location>
</feature>
<keyword evidence="1" id="KW-1133">Transmembrane helix</keyword>
<dbReference type="InterPro" id="IPR009936">
    <property type="entry name" value="DUF1468"/>
</dbReference>
<keyword evidence="4" id="KW-1185">Reference proteome</keyword>
<feature type="domain" description="DUF1468" evidence="2">
    <location>
        <begin position="9"/>
        <end position="157"/>
    </location>
</feature>
<evidence type="ECO:0000313" key="4">
    <source>
        <dbReference type="Proteomes" id="UP000268016"/>
    </source>
</evidence>
<dbReference type="AlphaFoldDB" id="A0A3N2QRI0"/>
<accession>A0A3N2QRI0</accession>
<evidence type="ECO:0000313" key="3">
    <source>
        <dbReference type="EMBL" id="ROT97818.1"/>
    </source>
</evidence>
<gene>
    <name evidence="3" type="ORF">EAT49_18635</name>
</gene>
<dbReference type="Pfam" id="PF07331">
    <property type="entry name" value="TctB"/>
    <property type="match status" value="1"/>
</dbReference>
<dbReference type="OrthoDB" id="7347787at2"/>
<keyword evidence="1" id="KW-0812">Transmembrane</keyword>
<dbReference type="Proteomes" id="UP000268016">
    <property type="component" value="Unassembled WGS sequence"/>
</dbReference>
<evidence type="ECO:0000256" key="1">
    <source>
        <dbReference type="SAM" id="Phobius"/>
    </source>
</evidence>
<sequence>MPDRRFDILVAAVFALVGLIILFQASAIPQGIMRDPIGPSMAFYICGGVMLGGGLWVIAGHLLRWSATESHQMEGEGVADEPDHPASTLRSMALIGLCVLYALALRPAGFLIATPVFLAAALALLGKRRPVPILAIAVIYTAAAYVVFAEILSVRLPVGPFTDLFRSLGWIIL</sequence>
<proteinExistence type="predicted"/>
<reference evidence="3 4" key="1">
    <citation type="submission" date="2018-10" db="EMBL/GenBank/DDBJ databases">
        <title>Histidinibacterium lentulum gen. nov., sp. nov., a marine bacterium from the culture broth of Picochlorum sp. 122.</title>
        <authorList>
            <person name="Wang G."/>
        </authorList>
    </citation>
    <scope>NUCLEOTIDE SEQUENCE [LARGE SCALE GENOMIC DNA]</scope>
    <source>
        <strain evidence="3 4">B17</strain>
    </source>
</reference>
<name>A0A3N2QRI0_9RHOB</name>
<keyword evidence="1" id="KW-0472">Membrane</keyword>
<dbReference type="RefSeq" id="WP_123643824.1">
    <property type="nucleotide sequence ID" value="NZ_ML119091.1"/>
</dbReference>
<dbReference type="EMBL" id="RDRB01000011">
    <property type="protein sequence ID" value="ROT97818.1"/>
    <property type="molecule type" value="Genomic_DNA"/>
</dbReference>